<reference evidence="3" key="1">
    <citation type="submission" date="2023-07" db="EMBL/GenBank/DDBJ databases">
        <title>30 novel species of actinomycetes from the DSMZ collection.</title>
        <authorList>
            <person name="Nouioui I."/>
        </authorList>
    </citation>
    <scope>NUCLEOTIDE SEQUENCE [LARGE SCALE GENOMIC DNA]</scope>
    <source>
        <strain evidence="3">DSM 41640</strain>
    </source>
</reference>
<comment type="caution">
    <text evidence="2">The sequence shown here is derived from an EMBL/GenBank/DDBJ whole genome shotgun (WGS) entry which is preliminary data.</text>
</comment>
<dbReference type="EMBL" id="JAVREZ010000026">
    <property type="protein sequence ID" value="MDT0487259.1"/>
    <property type="molecule type" value="Genomic_DNA"/>
</dbReference>
<accession>A0ABU2VPL9</accession>
<dbReference type="Proteomes" id="UP001183824">
    <property type="component" value="Unassembled WGS sequence"/>
</dbReference>
<evidence type="ECO:0000256" key="1">
    <source>
        <dbReference type="SAM" id="MobiDB-lite"/>
    </source>
</evidence>
<feature type="region of interest" description="Disordered" evidence="1">
    <location>
        <begin position="52"/>
        <end position="91"/>
    </location>
</feature>
<keyword evidence="3" id="KW-1185">Reference proteome</keyword>
<evidence type="ECO:0008006" key="4">
    <source>
        <dbReference type="Google" id="ProtNLM"/>
    </source>
</evidence>
<evidence type="ECO:0000313" key="3">
    <source>
        <dbReference type="Proteomes" id="UP001183824"/>
    </source>
</evidence>
<gene>
    <name evidence="2" type="ORF">RNB18_45100</name>
</gene>
<sequence>MDPTATGEPVIVQEDTQLRVGIDLRSAGGQVLGQGPDGKSVGLTVDLVNDACDGPELAFPPRSGGSRPSPRPTPETSASPNARDRRPNGVLEPFKAYLDARFTETQGQVSGTRLFQEIHERGYRGSRQVVPC</sequence>
<proteinExistence type="predicted"/>
<protein>
    <recommendedName>
        <fullName evidence="4">Transposase</fullName>
    </recommendedName>
</protein>
<name>A0ABU2VPL9_9ACTN</name>
<dbReference type="RefSeq" id="WP_311719948.1">
    <property type="nucleotide sequence ID" value="NZ_JAVREZ010000026.1"/>
</dbReference>
<evidence type="ECO:0000313" key="2">
    <source>
        <dbReference type="EMBL" id="MDT0487259.1"/>
    </source>
</evidence>
<feature type="compositionally biased region" description="Low complexity" evidence="1">
    <location>
        <begin position="60"/>
        <end position="80"/>
    </location>
</feature>
<organism evidence="2 3">
    <name type="scientific">Streptomyces doebereineriae</name>
    <dbReference type="NCBI Taxonomy" id="3075528"/>
    <lineage>
        <taxon>Bacteria</taxon>
        <taxon>Bacillati</taxon>
        <taxon>Actinomycetota</taxon>
        <taxon>Actinomycetes</taxon>
        <taxon>Kitasatosporales</taxon>
        <taxon>Streptomycetaceae</taxon>
        <taxon>Streptomyces</taxon>
    </lineage>
</organism>